<dbReference type="KEGG" id="agi:FSB73_22810"/>
<sequence length="117" mass="13278">MKLLILNILFVLAAATLFAQNNSPDIYRTATAQEILLHDKVCEILQQEIESEICNGGWAVSNKPLLLRDNPSQKVVIKNYLKGMDNIPVFINEDNRYEISMNPISTIYIKNEAKIKS</sequence>
<evidence type="ECO:0000313" key="3">
    <source>
        <dbReference type="Proteomes" id="UP000321291"/>
    </source>
</evidence>
<proteinExistence type="predicted"/>
<dbReference type="AlphaFoldDB" id="A0A5B8VQZ2"/>
<dbReference type="EMBL" id="CP042434">
    <property type="protein sequence ID" value="QEC74074.1"/>
    <property type="molecule type" value="Genomic_DNA"/>
</dbReference>
<gene>
    <name evidence="2" type="ORF">FSB73_22810</name>
</gene>
<feature type="signal peptide" evidence="1">
    <location>
        <begin position="1"/>
        <end position="19"/>
    </location>
</feature>
<organism evidence="2 3">
    <name type="scientific">Arachidicoccus ginsenosidivorans</name>
    <dbReference type="NCBI Taxonomy" id="496057"/>
    <lineage>
        <taxon>Bacteria</taxon>
        <taxon>Pseudomonadati</taxon>
        <taxon>Bacteroidota</taxon>
        <taxon>Chitinophagia</taxon>
        <taxon>Chitinophagales</taxon>
        <taxon>Chitinophagaceae</taxon>
        <taxon>Arachidicoccus</taxon>
    </lineage>
</organism>
<keyword evidence="3" id="KW-1185">Reference proteome</keyword>
<protein>
    <submittedName>
        <fullName evidence="2">Uncharacterized protein</fullName>
    </submittedName>
</protein>
<feature type="chain" id="PRO_5022812280" evidence="1">
    <location>
        <begin position="20"/>
        <end position="117"/>
    </location>
</feature>
<dbReference type="Proteomes" id="UP000321291">
    <property type="component" value="Chromosome"/>
</dbReference>
<dbReference type="RefSeq" id="WP_146787723.1">
    <property type="nucleotide sequence ID" value="NZ_CP042434.1"/>
</dbReference>
<name>A0A5B8VQZ2_9BACT</name>
<reference evidence="2 3" key="1">
    <citation type="journal article" date="2017" name="Int. J. Syst. Evol. Microbiol.">
        <title>Arachidicoccus ginsenosidivorans sp. nov., with ginsenoside-converting activity isolated from ginseng cultivating soil.</title>
        <authorList>
            <person name="Siddiqi M.Z."/>
            <person name="Aslam Z."/>
            <person name="Im W.T."/>
        </authorList>
    </citation>
    <scope>NUCLEOTIDE SEQUENCE [LARGE SCALE GENOMIC DNA]</scope>
    <source>
        <strain evidence="2 3">Gsoil 809</strain>
    </source>
</reference>
<keyword evidence="1" id="KW-0732">Signal</keyword>
<evidence type="ECO:0000256" key="1">
    <source>
        <dbReference type="SAM" id="SignalP"/>
    </source>
</evidence>
<accession>A0A5B8VQZ2</accession>
<evidence type="ECO:0000313" key="2">
    <source>
        <dbReference type="EMBL" id="QEC74074.1"/>
    </source>
</evidence>